<keyword evidence="6" id="KW-0653">Protein transport</keyword>
<proteinExistence type="inferred from homology"/>
<evidence type="ECO:0000256" key="5">
    <source>
        <dbReference type="ARBA" id="ARBA00023136"/>
    </source>
</evidence>
<dbReference type="GO" id="GO:0005886">
    <property type="term" value="C:plasma membrane"/>
    <property type="evidence" value="ECO:0007669"/>
    <property type="project" value="UniProtKB-SubCell"/>
</dbReference>
<keyword evidence="3 7" id="KW-0812">Transmembrane</keyword>
<evidence type="ECO:0000256" key="7">
    <source>
        <dbReference type="SAM" id="Phobius"/>
    </source>
</evidence>
<keyword evidence="10" id="KW-1185">Reference proteome</keyword>
<keyword evidence="6" id="KW-0813">Transport</keyword>
<dbReference type="AlphaFoldDB" id="A0A9J6NY27"/>
<sequence length="574" mass="65043">MNKLVGMFLEQGEVGIGICVIIGVIALAFLKNAKEVNSFYKNASKDLQNLINQFKENNDIPGIEDAKKATEIVINNTFIDYKKTIKNGTEYVNTQVLINKNFNKDIESKNKRNSYLKAVVIVIGLLGTMIGLVGAISSVNELLTNKSELETAKNFLIEMKGPIGNMSVAFFTTITGIVASIFMNFLELRVFKFKSSREKYIDEMEHFLDNEVYSKFEKNRNMIVEFKTTMKESMENMTSEITNTFKEVVKDFNNNINIVSKDLTGSAEILEDTINKLDNSVSNFSIPVQTFKDSVSTFVTTYESFDSKANKFEMILDNLNDRLDMTLQKFVENTKGFNEVGNSLKQSIENVKESYKDIKIIIDEVKNRENTKNHFLDEQITKASEMGKKLDESILAFSNSVTEIGKNLSKEAGEVFSESVKENTEVILENINSRTETLFKSMDETLDKLRDNQDGFRKAVNSIMSLIEQTRNLEMINELNDIANKTKDISTNISTFNLSIDNTIDSFKKEVKEDYIPDIKSQVVLAKNEMSTKINEILQSNNKVSMDIDAFVNSLNKESNSKEHQNEAAADKES</sequence>
<protein>
    <submittedName>
        <fullName evidence="9">MotA/TolQ/ExbB proton channel family protein</fullName>
    </submittedName>
</protein>
<name>A0A9J6NY27_9CLOT</name>
<organism evidence="9 10">
    <name type="scientific">Oceanirhabdus seepicola</name>
    <dbReference type="NCBI Taxonomy" id="2828781"/>
    <lineage>
        <taxon>Bacteria</taxon>
        <taxon>Bacillati</taxon>
        <taxon>Bacillota</taxon>
        <taxon>Clostridia</taxon>
        <taxon>Eubacteriales</taxon>
        <taxon>Clostridiaceae</taxon>
        <taxon>Oceanirhabdus</taxon>
    </lineage>
</organism>
<dbReference type="InterPro" id="IPR002898">
    <property type="entry name" value="MotA_ExbB_proton_chnl"/>
</dbReference>
<evidence type="ECO:0000256" key="3">
    <source>
        <dbReference type="ARBA" id="ARBA00022692"/>
    </source>
</evidence>
<keyword evidence="2" id="KW-1003">Cell membrane</keyword>
<dbReference type="EMBL" id="JAGSOJ010000001">
    <property type="protein sequence ID" value="MCM1988801.1"/>
    <property type="molecule type" value="Genomic_DNA"/>
</dbReference>
<dbReference type="GO" id="GO:0015031">
    <property type="term" value="P:protein transport"/>
    <property type="evidence" value="ECO:0007669"/>
    <property type="project" value="UniProtKB-KW"/>
</dbReference>
<reference evidence="9" key="2">
    <citation type="submission" date="2021-04" db="EMBL/GenBank/DDBJ databases">
        <authorList>
            <person name="Dong X."/>
        </authorList>
    </citation>
    <scope>NUCLEOTIDE SEQUENCE</scope>
    <source>
        <strain evidence="9">ZWT</strain>
    </source>
</reference>
<feature type="domain" description="MotA/TolQ/ExbB proton channel" evidence="8">
    <location>
        <begin position="88"/>
        <end position="186"/>
    </location>
</feature>
<evidence type="ECO:0000256" key="2">
    <source>
        <dbReference type="ARBA" id="ARBA00022475"/>
    </source>
</evidence>
<evidence type="ECO:0000256" key="6">
    <source>
        <dbReference type="RuleBase" id="RU004057"/>
    </source>
</evidence>
<comment type="subcellular location">
    <subcellularLocation>
        <location evidence="1">Cell membrane</location>
        <topology evidence="1">Multi-pass membrane protein</topology>
    </subcellularLocation>
    <subcellularLocation>
        <location evidence="6">Membrane</location>
        <topology evidence="6">Multi-pass membrane protein</topology>
    </subcellularLocation>
</comment>
<keyword evidence="5 7" id="KW-0472">Membrane</keyword>
<evidence type="ECO:0000313" key="10">
    <source>
        <dbReference type="Proteomes" id="UP001056429"/>
    </source>
</evidence>
<evidence type="ECO:0000256" key="4">
    <source>
        <dbReference type="ARBA" id="ARBA00022989"/>
    </source>
</evidence>
<evidence type="ECO:0000259" key="8">
    <source>
        <dbReference type="Pfam" id="PF01618"/>
    </source>
</evidence>
<comment type="caution">
    <text evidence="9">The sequence shown here is derived from an EMBL/GenBank/DDBJ whole genome shotgun (WGS) entry which is preliminary data.</text>
</comment>
<dbReference type="Pfam" id="PF01618">
    <property type="entry name" value="MotA_ExbB"/>
    <property type="match status" value="1"/>
</dbReference>
<gene>
    <name evidence="9" type="ORF">KDK92_03540</name>
</gene>
<feature type="transmembrane region" description="Helical" evidence="7">
    <location>
        <begin position="12"/>
        <end position="30"/>
    </location>
</feature>
<comment type="similarity">
    <text evidence="6">Belongs to the exbB/tolQ family.</text>
</comment>
<accession>A0A9J6NY27</accession>
<feature type="transmembrane region" description="Helical" evidence="7">
    <location>
        <begin position="163"/>
        <end position="186"/>
    </location>
</feature>
<dbReference type="RefSeq" id="WP_250857669.1">
    <property type="nucleotide sequence ID" value="NZ_JAGSOJ010000001.1"/>
</dbReference>
<feature type="transmembrane region" description="Helical" evidence="7">
    <location>
        <begin position="118"/>
        <end position="143"/>
    </location>
</feature>
<reference evidence="9" key="1">
    <citation type="journal article" date="2021" name="mSystems">
        <title>Bacteria and Archaea Synergistically Convert Glycine Betaine to Biogenic Methane in the Formosa Cold Seep of the South China Sea.</title>
        <authorList>
            <person name="Li L."/>
            <person name="Zhang W."/>
            <person name="Zhang S."/>
            <person name="Song L."/>
            <person name="Sun Q."/>
            <person name="Zhang H."/>
            <person name="Xiang H."/>
            <person name="Dong X."/>
        </authorList>
    </citation>
    <scope>NUCLEOTIDE SEQUENCE</scope>
    <source>
        <strain evidence="9">ZWT</strain>
    </source>
</reference>
<keyword evidence="4 7" id="KW-1133">Transmembrane helix</keyword>
<evidence type="ECO:0000256" key="1">
    <source>
        <dbReference type="ARBA" id="ARBA00004651"/>
    </source>
</evidence>
<evidence type="ECO:0000313" key="9">
    <source>
        <dbReference type="EMBL" id="MCM1988801.1"/>
    </source>
</evidence>
<dbReference type="Proteomes" id="UP001056429">
    <property type="component" value="Unassembled WGS sequence"/>
</dbReference>